<dbReference type="PANTHER" id="PTHR10383">
    <property type="entry name" value="SERINE INCORPORATOR"/>
    <property type="match status" value="1"/>
</dbReference>
<evidence type="ECO:0000313" key="8">
    <source>
        <dbReference type="Proteomes" id="UP000824469"/>
    </source>
</evidence>
<evidence type="ECO:0000256" key="5">
    <source>
        <dbReference type="ARBA" id="ARBA00023136"/>
    </source>
</evidence>
<feature type="transmembrane region" description="Helical" evidence="6">
    <location>
        <begin position="52"/>
        <end position="71"/>
    </location>
</feature>
<dbReference type="Pfam" id="PF03348">
    <property type="entry name" value="Serinc"/>
    <property type="match status" value="1"/>
</dbReference>
<reference evidence="7 8" key="1">
    <citation type="journal article" date="2021" name="Nat. Plants">
        <title>The Taxus genome provides insights into paclitaxel biosynthesis.</title>
        <authorList>
            <person name="Xiong X."/>
            <person name="Gou J."/>
            <person name="Liao Q."/>
            <person name="Li Y."/>
            <person name="Zhou Q."/>
            <person name="Bi G."/>
            <person name="Li C."/>
            <person name="Du R."/>
            <person name="Wang X."/>
            <person name="Sun T."/>
            <person name="Guo L."/>
            <person name="Liang H."/>
            <person name="Lu P."/>
            <person name="Wu Y."/>
            <person name="Zhang Z."/>
            <person name="Ro D.K."/>
            <person name="Shang Y."/>
            <person name="Huang S."/>
            <person name="Yan J."/>
        </authorList>
    </citation>
    <scope>NUCLEOTIDE SEQUENCE [LARGE SCALE GENOMIC DNA]</scope>
    <source>
        <strain evidence="7">Ta-2019</strain>
    </source>
</reference>
<evidence type="ECO:0000313" key="7">
    <source>
        <dbReference type="EMBL" id="KAH9289212.1"/>
    </source>
</evidence>
<dbReference type="AlphaFoldDB" id="A0AA38F5S6"/>
<keyword evidence="5 6" id="KW-0472">Membrane</keyword>
<feature type="transmembrane region" description="Helical" evidence="6">
    <location>
        <begin position="202"/>
        <end position="226"/>
    </location>
</feature>
<evidence type="ECO:0008006" key="9">
    <source>
        <dbReference type="Google" id="ProtNLM"/>
    </source>
</evidence>
<sequence length="398" mass="45177">MLDKKESLQLAENEFPPGPNRCEMQTTIAQRYHEFMADSCCTHMCQGPNPQMARYVYGLIFLVTNLLAWMVRDYGHSALSELEHLQSCQGGKDCLGTEGVLRVSLGCFIFYFTMFLTTVGSTKINEPRDSWHSGWWPLKVLIWIIMMVVPFFVPPAFIQFYGEVARFGAGIFLIIQLISVINFITWWNDYWLSEQNADLCGIPVIAISIMTYAASLAGVILMYIWYAPKVSCTLNIFFITLTLILLQAMTSISLHSKVKAGFMTAVLMGLYVVFLCWSAIRSEPVTEKCNTRPEATGRGDWLTIVSFIIAVLVIVMATFSTGIDSKSFQFQNDEAESEDDVPYGYGFFHFVFSMGAMYFAMLFIGWNLHQTMQKWSIDVGWASTWVKIVNEWLAAGLY</sequence>
<dbReference type="InterPro" id="IPR005016">
    <property type="entry name" value="TDE1/TMS"/>
</dbReference>
<keyword evidence="4 6" id="KW-1133">Transmembrane helix</keyword>
<feature type="transmembrane region" description="Helical" evidence="6">
    <location>
        <begin position="343"/>
        <end position="366"/>
    </location>
</feature>
<name>A0AA38F5S6_TAXCH</name>
<feature type="non-terminal residue" evidence="7">
    <location>
        <position position="1"/>
    </location>
</feature>
<gene>
    <name evidence="7" type="ORF">KI387_033329</name>
</gene>
<comment type="caution">
    <text evidence="7">The sequence shown here is derived from an EMBL/GenBank/DDBJ whole genome shotgun (WGS) entry which is preliminary data.</text>
</comment>
<evidence type="ECO:0000256" key="4">
    <source>
        <dbReference type="ARBA" id="ARBA00022989"/>
    </source>
</evidence>
<protein>
    <recommendedName>
        <fullName evidence="9">Serine incorporator</fullName>
    </recommendedName>
</protein>
<dbReference type="GO" id="GO:0016020">
    <property type="term" value="C:membrane"/>
    <property type="evidence" value="ECO:0007669"/>
    <property type="project" value="UniProtKB-SubCell"/>
</dbReference>
<feature type="transmembrane region" description="Helical" evidence="6">
    <location>
        <begin position="301"/>
        <end position="323"/>
    </location>
</feature>
<dbReference type="PANTHER" id="PTHR10383:SF63">
    <property type="entry name" value="OS01G0179800 PROTEIN"/>
    <property type="match status" value="1"/>
</dbReference>
<evidence type="ECO:0000256" key="6">
    <source>
        <dbReference type="SAM" id="Phobius"/>
    </source>
</evidence>
<proteinExistence type="inferred from homology"/>
<evidence type="ECO:0000256" key="1">
    <source>
        <dbReference type="ARBA" id="ARBA00004141"/>
    </source>
</evidence>
<keyword evidence="8" id="KW-1185">Reference proteome</keyword>
<dbReference type="OMA" id="ECCESEK"/>
<feature type="transmembrane region" description="Helical" evidence="6">
    <location>
        <begin position="260"/>
        <end position="280"/>
    </location>
</feature>
<comment type="similarity">
    <text evidence="2">Belongs to the TDE1 family.</text>
</comment>
<evidence type="ECO:0000256" key="3">
    <source>
        <dbReference type="ARBA" id="ARBA00022692"/>
    </source>
</evidence>
<keyword evidence="3 6" id="KW-0812">Transmembrane</keyword>
<dbReference type="Proteomes" id="UP000824469">
    <property type="component" value="Unassembled WGS sequence"/>
</dbReference>
<dbReference type="EMBL" id="JAHRHJ020003813">
    <property type="protein sequence ID" value="KAH9289212.1"/>
    <property type="molecule type" value="Genomic_DNA"/>
</dbReference>
<feature type="transmembrane region" description="Helical" evidence="6">
    <location>
        <begin position="167"/>
        <end position="187"/>
    </location>
</feature>
<accession>A0AA38F5S6</accession>
<comment type="subcellular location">
    <subcellularLocation>
        <location evidence="1">Membrane</location>
        <topology evidence="1">Multi-pass membrane protein</topology>
    </subcellularLocation>
</comment>
<feature type="transmembrane region" description="Helical" evidence="6">
    <location>
        <begin position="140"/>
        <end position="160"/>
    </location>
</feature>
<feature type="transmembrane region" description="Helical" evidence="6">
    <location>
        <begin position="99"/>
        <end position="120"/>
    </location>
</feature>
<feature type="transmembrane region" description="Helical" evidence="6">
    <location>
        <begin position="233"/>
        <end position="254"/>
    </location>
</feature>
<organism evidence="7 8">
    <name type="scientific">Taxus chinensis</name>
    <name type="common">Chinese yew</name>
    <name type="synonym">Taxus wallichiana var. chinensis</name>
    <dbReference type="NCBI Taxonomy" id="29808"/>
    <lineage>
        <taxon>Eukaryota</taxon>
        <taxon>Viridiplantae</taxon>
        <taxon>Streptophyta</taxon>
        <taxon>Embryophyta</taxon>
        <taxon>Tracheophyta</taxon>
        <taxon>Spermatophyta</taxon>
        <taxon>Pinopsida</taxon>
        <taxon>Pinidae</taxon>
        <taxon>Conifers II</taxon>
        <taxon>Cupressales</taxon>
        <taxon>Taxaceae</taxon>
        <taxon>Taxus</taxon>
    </lineage>
</organism>
<evidence type="ECO:0000256" key="2">
    <source>
        <dbReference type="ARBA" id="ARBA00006665"/>
    </source>
</evidence>